<dbReference type="Proteomes" id="UP000006408">
    <property type="component" value="Unassembled WGS sequence"/>
</dbReference>
<evidence type="ECO:0000313" key="1">
    <source>
        <dbReference type="EMBL" id="EEP21292.1"/>
    </source>
</evidence>
<name>C4FEB1_9BIFI</name>
<dbReference type="EMBL" id="ABYS02000004">
    <property type="protein sequence ID" value="EEP21292.1"/>
    <property type="molecule type" value="Genomic_DNA"/>
</dbReference>
<comment type="caution">
    <text evidence="1">The sequence shown here is derived from an EMBL/GenBank/DDBJ whole genome shotgun (WGS) entry which is preliminary data.</text>
</comment>
<dbReference type="HOGENOM" id="CLU_3305438_0_0_11"/>
<evidence type="ECO:0000313" key="2">
    <source>
        <dbReference type="Proteomes" id="UP000006408"/>
    </source>
</evidence>
<accession>C4FEB1</accession>
<protein>
    <submittedName>
        <fullName evidence="1">Uncharacterized protein</fullName>
    </submittedName>
</protein>
<dbReference type="AlphaFoldDB" id="C4FEB1"/>
<sequence>MTVRHTRIMRIAQYRTSASGHLNTHAVNIVNNHNERNAA</sequence>
<reference evidence="1" key="1">
    <citation type="submission" date="2009-04" db="EMBL/GenBank/DDBJ databases">
        <authorList>
            <person name="Weinstock G."/>
            <person name="Sodergren E."/>
            <person name="Clifton S."/>
            <person name="Fulton L."/>
            <person name="Fulton B."/>
            <person name="Courtney L."/>
            <person name="Fronick C."/>
            <person name="Harrison M."/>
            <person name="Strong C."/>
            <person name="Farmer C."/>
            <person name="Delahaunty K."/>
            <person name="Markovic C."/>
            <person name="Hall O."/>
            <person name="Minx P."/>
            <person name="Tomlinson C."/>
            <person name="Mitreva M."/>
            <person name="Nelson J."/>
            <person name="Hou S."/>
            <person name="Wollam A."/>
            <person name="Pepin K.H."/>
            <person name="Johnson M."/>
            <person name="Bhonagiri V."/>
            <person name="Nash W.E."/>
            <person name="Warren W."/>
            <person name="Chinwalla A."/>
            <person name="Mardis E.R."/>
            <person name="Wilson R.K."/>
        </authorList>
    </citation>
    <scope>NUCLEOTIDE SEQUENCE [LARGE SCALE GENOMIC DNA]</scope>
    <source>
        <strain evidence="1">DSM 20098</strain>
    </source>
</reference>
<organism evidence="1 2">
    <name type="scientific">Bifidobacterium angulatum DSM 20098 = JCM 7096</name>
    <dbReference type="NCBI Taxonomy" id="518635"/>
    <lineage>
        <taxon>Bacteria</taxon>
        <taxon>Bacillati</taxon>
        <taxon>Actinomycetota</taxon>
        <taxon>Actinomycetes</taxon>
        <taxon>Bifidobacteriales</taxon>
        <taxon>Bifidobacteriaceae</taxon>
        <taxon>Bifidobacterium</taxon>
    </lineage>
</organism>
<dbReference type="PATRIC" id="fig|518635.7.peg.595"/>
<keyword evidence="2" id="KW-1185">Reference proteome</keyword>
<proteinExistence type="predicted"/>
<gene>
    <name evidence="1" type="ORF">BIFANG_02651</name>
</gene>